<dbReference type="OrthoDB" id="965650at2"/>
<dbReference type="EMBL" id="QLLL01000003">
    <property type="protein sequence ID" value="RAJ06966.1"/>
    <property type="molecule type" value="Genomic_DNA"/>
</dbReference>
<keyword evidence="1" id="KW-0472">Membrane</keyword>
<feature type="transmembrane region" description="Helical" evidence="1">
    <location>
        <begin position="23"/>
        <end position="39"/>
    </location>
</feature>
<name>A0A327QQT9_9BACT</name>
<dbReference type="AlphaFoldDB" id="A0A327QQT9"/>
<evidence type="ECO:0000313" key="3">
    <source>
        <dbReference type="Proteomes" id="UP000249547"/>
    </source>
</evidence>
<gene>
    <name evidence="2" type="ORF">LX64_02094</name>
</gene>
<feature type="transmembrane region" description="Helical" evidence="1">
    <location>
        <begin position="46"/>
        <end position="67"/>
    </location>
</feature>
<protein>
    <submittedName>
        <fullName evidence="2">Uncharacterized protein</fullName>
    </submittedName>
</protein>
<keyword evidence="1" id="KW-0812">Transmembrane</keyword>
<evidence type="ECO:0000313" key="2">
    <source>
        <dbReference type="EMBL" id="RAJ06966.1"/>
    </source>
</evidence>
<feature type="transmembrane region" description="Helical" evidence="1">
    <location>
        <begin position="87"/>
        <end position="110"/>
    </location>
</feature>
<accession>A0A327QQT9</accession>
<reference evidence="2 3" key="1">
    <citation type="submission" date="2018-06" db="EMBL/GenBank/DDBJ databases">
        <title>Genomic Encyclopedia of Archaeal and Bacterial Type Strains, Phase II (KMG-II): from individual species to whole genera.</title>
        <authorList>
            <person name="Goeker M."/>
        </authorList>
    </citation>
    <scope>NUCLEOTIDE SEQUENCE [LARGE SCALE GENOMIC DNA]</scope>
    <source>
        <strain evidence="2 3">DSM 23857</strain>
    </source>
</reference>
<sequence>MRFLLSLILMAAAAYFLGLVLDWWAIAIATFAVSLLLPLKPGKAFFAGFLSIALLWFTLAFIADLYNDHILAARISMLFLQHYSPKGIVTITAIIGGLVGGMAAMTGAFIRSKSIKTVSATR</sequence>
<dbReference type="RefSeq" id="WP_148707267.1">
    <property type="nucleotide sequence ID" value="NZ_QLLL01000003.1"/>
</dbReference>
<comment type="caution">
    <text evidence="2">The sequence shown here is derived from an EMBL/GenBank/DDBJ whole genome shotgun (WGS) entry which is preliminary data.</text>
</comment>
<organism evidence="2 3">
    <name type="scientific">Chitinophaga skermanii</name>
    <dbReference type="NCBI Taxonomy" id="331697"/>
    <lineage>
        <taxon>Bacteria</taxon>
        <taxon>Pseudomonadati</taxon>
        <taxon>Bacteroidota</taxon>
        <taxon>Chitinophagia</taxon>
        <taxon>Chitinophagales</taxon>
        <taxon>Chitinophagaceae</taxon>
        <taxon>Chitinophaga</taxon>
    </lineage>
</organism>
<proteinExistence type="predicted"/>
<evidence type="ECO:0000256" key="1">
    <source>
        <dbReference type="SAM" id="Phobius"/>
    </source>
</evidence>
<dbReference type="Proteomes" id="UP000249547">
    <property type="component" value="Unassembled WGS sequence"/>
</dbReference>
<keyword evidence="1" id="KW-1133">Transmembrane helix</keyword>
<keyword evidence="3" id="KW-1185">Reference proteome</keyword>